<gene>
    <name evidence="14" type="ORF">ACFQZS_14470</name>
</gene>
<dbReference type="Pfam" id="PF13715">
    <property type="entry name" value="CarbopepD_reg_2"/>
    <property type="match status" value="1"/>
</dbReference>
<evidence type="ECO:0000256" key="9">
    <source>
        <dbReference type="ARBA" id="ARBA00023136"/>
    </source>
</evidence>
<dbReference type="Gene3D" id="2.60.40.1120">
    <property type="entry name" value="Carboxypeptidase-like, regulatory domain"/>
    <property type="match status" value="1"/>
</dbReference>
<dbReference type="InterPro" id="IPR037066">
    <property type="entry name" value="Plug_dom_sf"/>
</dbReference>
<dbReference type="Gene3D" id="2.40.170.20">
    <property type="entry name" value="TonB-dependent receptor, beta-barrel domain"/>
    <property type="match status" value="1"/>
</dbReference>
<keyword evidence="15" id="KW-1185">Reference proteome</keyword>
<dbReference type="SUPFAM" id="SSF49464">
    <property type="entry name" value="Carboxypeptidase regulatory domain-like"/>
    <property type="match status" value="1"/>
</dbReference>
<dbReference type="InterPro" id="IPR036942">
    <property type="entry name" value="Beta-barrel_TonB_sf"/>
</dbReference>
<dbReference type="PROSITE" id="PS52016">
    <property type="entry name" value="TONB_DEPENDENT_REC_3"/>
    <property type="match status" value="1"/>
</dbReference>
<evidence type="ECO:0000256" key="10">
    <source>
        <dbReference type="ARBA" id="ARBA00023237"/>
    </source>
</evidence>
<keyword evidence="9 11" id="KW-0472">Membrane</keyword>
<keyword evidence="5 11" id="KW-0812">Transmembrane</keyword>
<dbReference type="InterPro" id="IPR012910">
    <property type="entry name" value="Plug_dom"/>
</dbReference>
<accession>A0ABW2Z3L1</accession>
<dbReference type="PANTHER" id="PTHR32552:SF68">
    <property type="entry name" value="FERRICHROME OUTER MEMBRANE TRANSPORTER_PHAGE RECEPTOR"/>
    <property type="match status" value="1"/>
</dbReference>
<dbReference type="InterPro" id="IPR023997">
    <property type="entry name" value="TonB-dep_OMP_SusC/RagA_CS"/>
</dbReference>
<dbReference type="Pfam" id="PF07715">
    <property type="entry name" value="Plug"/>
    <property type="match status" value="1"/>
</dbReference>
<dbReference type="PANTHER" id="PTHR32552">
    <property type="entry name" value="FERRICHROME IRON RECEPTOR-RELATED"/>
    <property type="match status" value="1"/>
</dbReference>
<evidence type="ECO:0000256" key="8">
    <source>
        <dbReference type="ARBA" id="ARBA00023065"/>
    </source>
</evidence>
<dbReference type="NCBIfam" id="TIGR04056">
    <property type="entry name" value="OMP_RagA_SusC"/>
    <property type="match status" value="1"/>
</dbReference>
<dbReference type="InterPro" id="IPR023996">
    <property type="entry name" value="TonB-dep_OMP_SusC/RagA"/>
</dbReference>
<evidence type="ECO:0000256" key="2">
    <source>
        <dbReference type="ARBA" id="ARBA00022448"/>
    </source>
</evidence>
<dbReference type="NCBIfam" id="TIGR04057">
    <property type="entry name" value="SusC_RagA_signa"/>
    <property type="match status" value="1"/>
</dbReference>
<dbReference type="RefSeq" id="WP_377101424.1">
    <property type="nucleotide sequence ID" value="NZ_JBHTHU010000019.1"/>
</dbReference>
<evidence type="ECO:0000256" key="12">
    <source>
        <dbReference type="SAM" id="SignalP"/>
    </source>
</evidence>
<dbReference type="SUPFAM" id="SSF56935">
    <property type="entry name" value="Porins"/>
    <property type="match status" value="1"/>
</dbReference>
<evidence type="ECO:0000313" key="14">
    <source>
        <dbReference type="EMBL" id="MFD0751351.1"/>
    </source>
</evidence>
<organism evidence="14 15">
    <name type="scientific">Mucilaginibacter calamicampi</name>
    <dbReference type="NCBI Taxonomy" id="1302352"/>
    <lineage>
        <taxon>Bacteria</taxon>
        <taxon>Pseudomonadati</taxon>
        <taxon>Bacteroidota</taxon>
        <taxon>Sphingobacteriia</taxon>
        <taxon>Sphingobacteriales</taxon>
        <taxon>Sphingobacteriaceae</taxon>
        <taxon>Mucilaginibacter</taxon>
    </lineage>
</organism>
<keyword evidence="3 11" id="KW-1134">Transmembrane beta strand</keyword>
<evidence type="ECO:0000256" key="7">
    <source>
        <dbReference type="ARBA" id="ARBA00023004"/>
    </source>
</evidence>
<evidence type="ECO:0000256" key="5">
    <source>
        <dbReference type="ARBA" id="ARBA00022692"/>
    </source>
</evidence>
<keyword evidence="10 11" id="KW-0998">Cell outer membrane</keyword>
<proteinExistence type="inferred from homology"/>
<comment type="caution">
    <text evidence="14">The sequence shown here is derived from an EMBL/GenBank/DDBJ whole genome shotgun (WGS) entry which is preliminary data.</text>
</comment>
<evidence type="ECO:0000256" key="4">
    <source>
        <dbReference type="ARBA" id="ARBA00022496"/>
    </source>
</evidence>
<evidence type="ECO:0000256" key="3">
    <source>
        <dbReference type="ARBA" id="ARBA00022452"/>
    </source>
</evidence>
<name>A0ABW2Z3L1_9SPHI</name>
<feature type="domain" description="TonB-dependent receptor plug" evidence="13">
    <location>
        <begin position="146"/>
        <end position="271"/>
    </location>
</feature>
<evidence type="ECO:0000256" key="6">
    <source>
        <dbReference type="ARBA" id="ARBA00022729"/>
    </source>
</evidence>
<dbReference type="EMBL" id="JBHTHU010000019">
    <property type="protein sequence ID" value="MFD0751351.1"/>
    <property type="molecule type" value="Genomic_DNA"/>
</dbReference>
<evidence type="ECO:0000313" key="15">
    <source>
        <dbReference type="Proteomes" id="UP001596958"/>
    </source>
</evidence>
<comment type="similarity">
    <text evidence="11">Belongs to the TonB-dependent receptor family.</text>
</comment>
<feature type="chain" id="PRO_5045968359" evidence="12">
    <location>
        <begin position="30"/>
        <end position="1097"/>
    </location>
</feature>
<dbReference type="InterPro" id="IPR039426">
    <property type="entry name" value="TonB-dep_rcpt-like"/>
</dbReference>
<dbReference type="Gene3D" id="2.170.130.10">
    <property type="entry name" value="TonB-dependent receptor, plug domain"/>
    <property type="match status" value="1"/>
</dbReference>
<evidence type="ECO:0000259" key="13">
    <source>
        <dbReference type="Pfam" id="PF07715"/>
    </source>
</evidence>
<sequence length="1097" mass="118503">MKKRRGTPSYNRIVTSVFALLLCASAAQADSPKTNKNSGASANVLGNVLQAKTVTGKVVDDKGEILVGVTVTEQGTQKATTTDANGNYTLSVTSDNSILAFSYIGFETQTQTVGARTAINVTLAPTNGALQEVVVTALGIKREAKKLGYAATTVKVDEITQNRTTNVMSSLEGKVAGLNISPPAAGPGSSTRIRLRGQAAFGGNNVNTSNSPLIVVNGLPMDQGEQAVGPNNTTDRGDALQQINQDDIESFNVLKGSTAAALYGSRAANGAIIITTKSGSKNSKFGVEFNSNFASDQVLDYNRYQTQYGMGLWDTGLGGGKMPTTVAEAIAGGGQTWGAKHDPSKNAMYFDGVLRPYVAHPNRITEYYRTGTSFNNTIALSGGNSTTSYRMSYSNQDAKGISPVNDYHKKIVNLGLNSKVGEKLTLTFNLNYANEINNNPPQVGFQGAGAPNFFYRMSPSIPIDALRDSAVDPATGAERVTSAFQTTLLNPYFSNPRQFNKRNGDRYLATTTARYDFNKYLYLQGRVAMDHQTLLTEGNTPHGVGSANLLQNGNGPAYNGNYNVNMSRQRNMNYDFLMGTNNHKFGDFSAELTVGGNIRDDRGSGIRSQTANGLVIRDVYTIENGVQKNVNYDYNNLGVNSLYGIADFGYKNFLYLTVTDRVDWFSVLTFPSTLVQTKNNAYNYPSVSGSFVWSELLPNVSWLNYGKLRASYAATGSASGINNFSGVLNYNLAANQFVANGISYNTASYGAQNPNPLVEPFGVTEKEVGLEIKTLGNRLNFDIAAYDKTTNKQILIAPLSAASGVTSTPVNLGKLQNKGLEFLVEGTPIRTQNFTWVSSMNASYNESRVLQLAAGATDQLVNEFNANGNEFLGKLMYKTGMAMNQLQSFTYLRNAAGQIVVGADGRLLRSASEVTFGQADPKWIGGWQNTFRYKRLSLLVHVDYKFGGKTFSSTALNGLRQGLTQASLVGREGGVKFPAVIQGTGANNADRAVGVIPQTFYTDYRNLQIADPFVFNSDFIKLRNITLTYDFSDMIKNVKGIKGLTLSASCRNVAILHKAIPDVDPESMASTGDTRLGYEQSALPTTRTFGLNLNVKF</sequence>
<feature type="signal peptide" evidence="12">
    <location>
        <begin position="1"/>
        <end position="29"/>
    </location>
</feature>
<evidence type="ECO:0000256" key="1">
    <source>
        <dbReference type="ARBA" id="ARBA00004571"/>
    </source>
</evidence>
<keyword evidence="6 12" id="KW-0732">Signal</keyword>
<dbReference type="InterPro" id="IPR008969">
    <property type="entry name" value="CarboxyPept-like_regulatory"/>
</dbReference>
<dbReference type="Proteomes" id="UP001596958">
    <property type="component" value="Unassembled WGS sequence"/>
</dbReference>
<protein>
    <submittedName>
        <fullName evidence="14">SusC/RagA family TonB-linked outer membrane protein</fullName>
    </submittedName>
</protein>
<keyword evidence="7" id="KW-0408">Iron</keyword>
<keyword evidence="4" id="KW-0410">Iron transport</keyword>
<keyword evidence="2 11" id="KW-0813">Transport</keyword>
<evidence type="ECO:0000256" key="11">
    <source>
        <dbReference type="PROSITE-ProRule" id="PRU01360"/>
    </source>
</evidence>
<reference evidence="15" key="1">
    <citation type="journal article" date="2019" name="Int. J. Syst. Evol. Microbiol.">
        <title>The Global Catalogue of Microorganisms (GCM) 10K type strain sequencing project: providing services to taxonomists for standard genome sequencing and annotation.</title>
        <authorList>
            <consortium name="The Broad Institute Genomics Platform"/>
            <consortium name="The Broad Institute Genome Sequencing Center for Infectious Disease"/>
            <person name="Wu L."/>
            <person name="Ma J."/>
        </authorList>
    </citation>
    <scope>NUCLEOTIDE SEQUENCE [LARGE SCALE GENOMIC DNA]</scope>
    <source>
        <strain evidence="15">CCUG 63418</strain>
    </source>
</reference>
<comment type="subcellular location">
    <subcellularLocation>
        <location evidence="1 11">Cell outer membrane</location>
        <topology evidence="1 11">Multi-pass membrane protein</topology>
    </subcellularLocation>
</comment>
<keyword evidence="8" id="KW-0406">Ion transport</keyword>